<dbReference type="RefSeq" id="WP_367919370.1">
    <property type="nucleotide sequence ID" value="NZ_BAABAC010000022.1"/>
</dbReference>
<keyword evidence="3" id="KW-1185">Reference proteome</keyword>
<gene>
    <name evidence="2" type="ORF">ACFQ3F_10070</name>
</gene>
<dbReference type="EMBL" id="JBHTLX010000012">
    <property type="protein sequence ID" value="MFD1248133.1"/>
    <property type="molecule type" value="Genomic_DNA"/>
</dbReference>
<dbReference type="InterPro" id="IPR036689">
    <property type="entry name" value="ESAT-6-like_sf"/>
</dbReference>
<dbReference type="SUPFAM" id="SSF140453">
    <property type="entry name" value="EsxAB dimer-like"/>
    <property type="match status" value="1"/>
</dbReference>
<dbReference type="Pfam" id="PF06013">
    <property type="entry name" value="WXG100"/>
    <property type="match status" value="1"/>
</dbReference>
<feature type="region of interest" description="Disordered" evidence="1">
    <location>
        <begin position="1"/>
        <end position="48"/>
    </location>
</feature>
<dbReference type="InterPro" id="IPR010310">
    <property type="entry name" value="T7SS_ESAT-6-like"/>
</dbReference>
<reference evidence="3" key="1">
    <citation type="journal article" date="2019" name="Int. J. Syst. Evol. Microbiol.">
        <title>The Global Catalogue of Microorganisms (GCM) 10K type strain sequencing project: providing services to taxonomists for standard genome sequencing and annotation.</title>
        <authorList>
            <consortium name="The Broad Institute Genomics Platform"/>
            <consortium name="The Broad Institute Genome Sequencing Center for Infectious Disease"/>
            <person name="Wu L."/>
            <person name="Ma J."/>
        </authorList>
    </citation>
    <scope>NUCLEOTIDE SEQUENCE [LARGE SCALE GENOMIC DNA]</scope>
    <source>
        <strain evidence="3">CCUG 52478</strain>
    </source>
</reference>
<sequence length="108" mass="11585">MTGGAPDFGHGAGALKKMAERVQQAKEEFARHSQTLDGQIGEMRGKWDGAGGRAFTQLHVAWTEKHKVVNDALDGFYNSLVQTEADNVASDEQVGGGFAQLSNRLGPQ</sequence>
<dbReference type="Gene3D" id="1.10.287.1060">
    <property type="entry name" value="ESAT-6-like"/>
    <property type="match status" value="1"/>
</dbReference>
<proteinExistence type="predicted"/>
<evidence type="ECO:0000256" key="1">
    <source>
        <dbReference type="SAM" id="MobiDB-lite"/>
    </source>
</evidence>
<evidence type="ECO:0000313" key="3">
    <source>
        <dbReference type="Proteomes" id="UP001597229"/>
    </source>
</evidence>
<feature type="compositionally biased region" description="Basic and acidic residues" evidence="1">
    <location>
        <begin position="17"/>
        <end position="31"/>
    </location>
</feature>
<protein>
    <submittedName>
        <fullName evidence="2">WXG100 family type VII secretion target</fullName>
    </submittedName>
</protein>
<dbReference type="Proteomes" id="UP001597229">
    <property type="component" value="Unassembled WGS sequence"/>
</dbReference>
<accession>A0ABW3VYL0</accession>
<organism evidence="2 3">
    <name type="scientific">Nocardioides ginsengisoli</name>
    <dbReference type="NCBI Taxonomy" id="363868"/>
    <lineage>
        <taxon>Bacteria</taxon>
        <taxon>Bacillati</taxon>
        <taxon>Actinomycetota</taxon>
        <taxon>Actinomycetes</taxon>
        <taxon>Propionibacteriales</taxon>
        <taxon>Nocardioidaceae</taxon>
        <taxon>Nocardioides</taxon>
    </lineage>
</organism>
<evidence type="ECO:0000313" key="2">
    <source>
        <dbReference type="EMBL" id="MFD1248133.1"/>
    </source>
</evidence>
<name>A0ABW3VYL0_9ACTN</name>
<comment type="caution">
    <text evidence="2">The sequence shown here is derived from an EMBL/GenBank/DDBJ whole genome shotgun (WGS) entry which is preliminary data.</text>
</comment>